<reference evidence="4" key="1">
    <citation type="submission" date="2016-01" db="EMBL/GenBank/DDBJ databases">
        <title>Complete genome of Planococcus rifietoensis type strain M8.</title>
        <authorList>
            <person name="See-Too W.S."/>
        </authorList>
    </citation>
    <scope>NUCLEOTIDE SEQUENCE [LARGE SCALE GENOMIC DNA]</scope>
    <source>
        <strain evidence="4">M8</strain>
    </source>
</reference>
<organism evidence="4 5">
    <name type="scientific">Planococcus rifietoensis</name>
    <dbReference type="NCBI Taxonomy" id="200991"/>
    <lineage>
        <taxon>Bacteria</taxon>
        <taxon>Bacillati</taxon>
        <taxon>Bacillota</taxon>
        <taxon>Bacilli</taxon>
        <taxon>Bacillales</taxon>
        <taxon>Caryophanaceae</taxon>
        <taxon>Planococcus</taxon>
    </lineage>
</organism>
<dbReference type="Pfam" id="PF00583">
    <property type="entry name" value="Acetyltransf_1"/>
    <property type="match status" value="1"/>
</dbReference>
<dbReference type="STRING" id="200991.AUC31_05320"/>
<gene>
    <name evidence="4" type="ORF">AUC31_05320</name>
</gene>
<feature type="domain" description="N-acetyltransferase" evidence="3">
    <location>
        <begin position="17"/>
        <end position="156"/>
    </location>
</feature>
<dbReference type="EMBL" id="CP013659">
    <property type="protein sequence ID" value="ALS74678.1"/>
    <property type="molecule type" value="Genomic_DNA"/>
</dbReference>
<dbReference type="PANTHER" id="PTHR43877">
    <property type="entry name" value="AMINOALKYLPHOSPHONATE N-ACETYLTRANSFERASE-RELATED-RELATED"/>
    <property type="match status" value="1"/>
</dbReference>
<dbReference type="PROSITE" id="PS51186">
    <property type="entry name" value="GNAT"/>
    <property type="match status" value="1"/>
</dbReference>
<sequence length="156" mass="17669">MSDIHFKRLADDAQSLERFRELNALFADAFEEDETYLGNPPSDGYLQSLLAKEHVLVCVALSGGELAGGLVAYVLDKFEQQRKEVYIYDLAVASKYRRRKVATRLIRFVQAEAQELGAWVVFVQADPVDTAAVKLYSSLGTREDVFHFDFTLAERK</sequence>
<name>A0A0U2Q7G9_9BACL</name>
<protein>
    <submittedName>
        <fullName evidence="4">Gentamicin 3'-acetyltransferase</fullName>
    </submittedName>
</protein>
<dbReference type="InterPro" id="IPR000182">
    <property type="entry name" value="GNAT_dom"/>
</dbReference>
<evidence type="ECO:0000259" key="3">
    <source>
        <dbReference type="PROSITE" id="PS51186"/>
    </source>
</evidence>
<evidence type="ECO:0000313" key="5">
    <source>
        <dbReference type="Proteomes" id="UP000067683"/>
    </source>
</evidence>
<dbReference type="InterPro" id="IPR050832">
    <property type="entry name" value="Bact_Acetyltransf"/>
</dbReference>
<dbReference type="SUPFAM" id="SSF55729">
    <property type="entry name" value="Acyl-CoA N-acyltransferases (Nat)"/>
    <property type="match status" value="1"/>
</dbReference>
<dbReference type="KEGG" id="prt:AUC31_05320"/>
<dbReference type="GO" id="GO:0016747">
    <property type="term" value="F:acyltransferase activity, transferring groups other than amino-acyl groups"/>
    <property type="evidence" value="ECO:0007669"/>
    <property type="project" value="InterPro"/>
</dbReference>
<dbReference type="Gene3D" id="3.40.630.30">
    <property type="match status" value="1"/>
</dbReference>
<dbReference type="AlphaFoldDB" id="A0A0U2Q7G9"/>
<evidence type="ECO:0000256" key="2">
    <source>
        <dbReference type="ARBA" id="ARBA00023315"/>
    </source>
</evidence>
<dbReference type="CDD" id="cd04301">
    <property type="entry name" value="NAT_SF"/>
    <property type="match status" value="1"/>
</dbReference>
<proteinExistence type="predicted"/>
<dbReference type="Proteomes" id="UP000067683">
    <property type="component" value="Chromosome"/>
</dbReference>
<keyword evidence="2" id="KW-0012">Acyltransferase</keyword>
<accession>A0A0U2Q7G9</accession>
<keyword evidence="5" id="KW-1185">Reference proteome</keyword>
<evidence type="ECO:0000313" key="4">
    <source>
        <dbReference type="EMBL" id="ALS74678.1"/>
    </source>
</evidence>
<keyword evidence="1" id="KW-0808">Transferase</keyword>
<dbReference type="InterPro" id="IPR016181">
    <property type="entry name" value="Acyl_CoA_acyltransferase"/>
</dbReference>
<evidence type="ECO:0000256" key="1">
    <source>
        <dbReference type="ARBA" id="ARBA00022679"/>
    </source>
</evidence>
<dbReference type="RefSeq" id="WP_058381385.1">
    <property type="nucleotide sequence ID" value="NZ_CP013659.2"/>
</dbReference>
<dbReference type="OrthoDB" id="9796129at2"/>